<protein>
    <recommendedName>
        <fullName evidence="4">serine-type D-Ala-D-Ala carboxypeptidase</fullName>
        <ecNumber evidence="4">3.4.16.4</ecNumber>
    </recommendedName>
</protein>
<keyword evidence="9" id="KW-0133">Cell shape</keyword>
<evidence type="ECO:0000256" key="14">
    <source>
        <dbReference type="SAM" id="SignalP"/>
    </source>
</evidence>
<evidence type="ECO:0000256" key="9">
    <source>
        <dbReference type="ARBA" id="ARBA00022960"/>
    </source>
</evidence>
<comment type="caution">
    <text evidence="16">The sequence shown here is derived from an EMBL/GenBank/DDBJ whole genome shotgun (WGS) entry which is preliminary data.</text>
</comment>
<evidence type="ECO:0000256" key="5">
    <source>
        <dbReference type="ARBA" id="ARBA00022645"/>
    </source>
</evidence>
<dbReference type="PANTHER" id="PTHR21581">
    <property type="entry name" value="D-ALANYL-D-ALANINE CARBOXYPEPTIDASE"/>
    <property type="match status" value="1"/>
</dbReference>
<evidence type="ECO:0000259" key="15">
    <source>
        <dbReference type="SMART" id="SM00936"/>
    </source>
</evidence>
<proteinExistence type="inferred from homology"/>
<evidence type="ECO:0000256" key="1">
    <source>
        <dbReference type="ARBA" id="ARBA00003217"/>
    </source>
</evidence>
<dbReference type="RefSeq" id="WP_377557148.1">
    <property type="nucleotide sequence ID" value="NZ_JBHUHQ010000021.1"/>
</dbReference>
<dbReference type="InterPro" id="IPR015956">
    <property type="entry name" value="Peniciliin-bd_prot_C_sf"/>
</dbReference>
<dbReference type="GO" id="GO:0004180">
    <property type="term" value="F:carboxypeptidase activity"/>
    <property type="evidence" value="ECO:0007669"/>
    <property type="project" value="UniProtKB-KW"/>
</dbReference>
<dbReference type="SUPFAM" id="SSF56601">
    <property type="entry name" value="beta-lactamase/transpeptidase-like"/>
    <property type="match status" value="1"/>
</dbReference>
<dbReference type="PANTHER" id="PTHR21581:SF6">
    <property type="entry name" value="TRAFFICKING PROTEIN PARTICLE COMPLEX SUBUNIT 12"/>
    <property type="match status" value="1"/>
</dbReference>
<keyword evidence="11" id="KW-0961">Cell wall biogenesis/degradation</keyword>
<dbReference type="Pfam" id="PF07943">
    <property type="entry name" value="PBP5_C"/>
    <property type="match status" value="1"/>
</dbReference>
<evidence type="ECO:0000256" key="4">
    <source>
        <dbReference type="ARBA" id="ARBA00012448"/>
    </source>
</evidence>
<evidence type="ECO:0000256" key="11">
    <source>
        <dbReference type="ARBA" id="ARBA00023316"/>
    </source>
</evidence>
<dbReference type="SUPFAM" id="SSF69189">
    <property type="entry name" value="Penicillin-binding protein associated domain"/>
    <property type="match status" value="1"/>
</dbReference>
<comment type="catalytic activity">
    <reaction evidence="12">
        <text>Preferential cleavage: (Ac)2-L-Lys-D-Ala-|-D-Ala. Also transpeptidation of peptidyl-alanyl moieties that are N-acyl substituents of D-alanine.</text>
        <dbReference type="EC" id="3.4.16.4"/>
    </reaction>
</comment>
<dbReference type="PRINTS" id="PR00725">
    <property type="entry name" value="DADACBPTASE1"/>
</dbReference>
<keyword evidence="7 14" id="KW-0732">Signal</keyword>
<evidence type="ECO:0000256" key="8">
    <source>
        <dbReference type="ARBA" id="ARBA00022801"/>
    </source>
</evidence>
<reference evidence="17" key="1">
    <citation type="journal article" date="2019" name="Int. J. Syst. Evol. Microbiol.">
        <title>The Global Catalogue of Microorganisms (GCM) 10K type strain sequencing project: providing services to taxonomists for standard genome sequencing and annotation.</title>
        <authorList>
            <consortium name="The Broad Institute Genomics Platform"/>
            <consortium name="The Broad Institute Genome Sequencing Center for Infectious Disease"/>
            <person name="Wu L."/>
            <person name="Ma J."/>
        </authorList>
    </citation>
    <scope>NUCLEOTIDE SEQUENCE [LARGE SCALE GENOMIC DNA]</scope>
    <source>
        <strain evidence="17">R28</strain>
    </source>
</reference>
<dbReference type="EMBL" id="JBHUHQ010000021">
    <property type="protein sequence ID" value="MFD2045919.1"/>
    <property type="molecule type" value="Genomic_DNA"/>
</dbReference>
<feature type="domain" description="Peptidase S11 D-Ala-D-Ala carboxypeptidase A C-terminal" evidence="15">
    <location>
        <begin position="285"/>
        <end position="376"/>
    </location>
</feature>
<dbReference type="InterPro" id="IPR037167">
    <property type="entry name" value="Peptidase_S11_C_sf"/>
</dbReference>
<keyword evidence="6" id="KW-0645">Protease</keyword>
<dbReference type="Proteomes" id="UP001597383">
    <property type="component" value="Unassembled WGS sequence"/>
</dbReference>
<organism evidence="16 17">
    <name type="scientific">Ornithinibacillus salinisoli</name>
    <dbReference type="NCBI Taxonomy" id="1848459"/>
    <lineage>
        <taxon>Bacteria</taxon>
        <taxon>Bacillati</taxon>
        <taxon>Bacillota</taxon>
        <taxon>Bacilli</taxon>
        <taxon>Bacillales</taxon>
        <taxon>Bacillaceae</taxon>
        <taxon>Ornithinibacillus</taxon>
    </lineage>
</organism>
<dbReference type="InterPro" id="IPR018044">
    <property type="entry name" value="Peptidase_S11"/>
</dbReference>
<comment type="similarity">
    <text evidence="3 13">Belongs to the peptidase S11 family.</text>
</comment>
<name>A0ABW4W2J1_9BACI</name>
<evidence type="ECO:0000256" key="7">
    <source>
        <dbReference type="ARBA" id="ARBA00022729"/>
    </source>
</evidence>
<dbReference type="SMART" id="SM00936">
    <property type="entry name" value="PBP5_C"/>
    <property type="match status" value="1"/>
</dbReference>
<evidence type="ECO:0000313" key="17">
    <source>
        <dbReference type="Proteomes" id="UP001597383"/>
    </source>
</evidence>
<feature type="signal peptide" evidence="14">
    <location>
        <begin position="1"/>
        <end position="24"/>
    </location>
</feature>
<evidence type="ECO:0000256" key="3">
    <source>
        <dbReference type="ARBA" id="ARBA00007164"/>
    </source>
</evidence>
<comment type="function">
    <text evidence="1">Removes C-terminal D-alanyl residues from sugar-peptide cell wall precursors.</text>
</comment>
<evidence type="ECO:0000313" key="16">
    <source>
        <dbReference type="EMBL" id="MFD2045919.1"/>
    </source>
</evidence>
<gene>
    <name evidence="16" type="ORF">ACFSJF_16705</name>
</gene>
<comment type="pathway">
    <text evidence="2">Cell wall biogenesis; peptidoglycan biosynthesis.</text>
</comment>
<keyword evidence="17" id="KW-1185">Reference proteome</keyword>
<dbReference type="InterPro" id="IPR012338">
    <property type="entry name" value="Beta-lactam/transpept-like"/>
</dbReference>
<evidence type="ECO:0000256" key="13">
    <source>
        <dbReference type="RuleBase" id="RU004016"/>
    </source>
</evidence>
<keyword evidence="10" id="KW-0573">Peptidoglycan synthesis</keyword>
<evidence type="ECO:0000256" key="10">
    <source>
        <dbReference type="ARBA" id="ARBA00022984"/>
    </source>
</evidence>
<keyword evidence="8 16" id="KW-0378">Hydrolase</keyword>
<dbReference type="Pfam" id="PF00768">
    <property type="entry name" value="Peptidase_S11"/>
    <property type="match status" value="1"/>
</dbReference>
<keyword evidence="5 16" id="KW-0121">Carboxypeptidase</keyword>
<accession>A0ABW4W2J1</accession>
<evidence type="ECO:0000256" key="6">
    <source>
        <dbReference type="ARBA" id="ARBA00022670"/>
    </source>
</evidence>
<dbReference type="EC" id="3.4.16.4" evidence="4"/>
<feature type="chain" id="PRO_5047462827" description="serine-type D-Ala-D-Ala carboxypeptidase" evidence="14">
    <location>
        <begin position="25"/>
        <end position="394"/>
    </location>
</feature>
<dbReference type="InterPro" id="IPR001967">
    <property type="entry name" value="Peptidase_S11_N"/>
</dbReference>
<sequence length="394" mass="43719">MKKYALMICVSLLAICSLNVSVYAEEGNASETNDSLDLAPDAKSAILIERDTGKVLFDKNANEKLPPASMTKIMTLLLIMEELEKGNLKKDEMIRISENAASMGGSQIFLEAGEEMSVNDLLKGIAIASGNDASVALAERIAGSEEAFVGRMNDKLKELNLKNTKFQNVSGLPADDHYSTSHDMAVIAKELLKYESITEYTSIYEDYLRKGKEDEFWLVNTNKLVRFYPGVDGLKTGFTNEAKYCLTATAKKNDMRVIAVVMGVETPKERNATVSNMLDFAFNHFDTKKLFDKGQVITNLELLKAEQKSIDIVASQSISTIYKKGESIENITTSVDIDENLQAPLQKGDQVGILTVKNEDKILSETPLIVEVDVEKASFMTLFKRSLQRLSKFQ</sequence>
<dbReference type="InterPro" id="IPR012907">
    <property type="entry name" value="Peptidase_S11_C"/>
</dbReference>
<dbReference type="Gene3D" id="3.40.710.10">
    <property type="entry name" value="DD-peptidase/beta-lactamase superfamily"/>
    <property type="match status" value="1"/>
</dbReference>
<evidence type="ECO:0000256" key="12">
    <source>
        <dbReference type="ARBA" id="ARBA00034000"/>
    </source>
</evidence>
<evidence type="ECO:0000256" key="2">
    <source>
        <dbReference type="ARBA" id="ARBA00004752"/>
    </source>
</evidence>
<dbReference type="Gene3D" id="2.60.410.10">
    <property type="entry name" value="D-Ala-D-Ala carboxypeptidase, C-terminal domain"/>
    <property type="match status" value="1"/>
</dbReference>